<comment type="caution">
    <text evidence="2">The sequence shown here is derived from an EMBL/GenBank/DDBJ whole genome shotgun (WGS) entry which is preliminary data.</text>
</comment>
<dbReference type="Proteomes" id="UP001597178">
    <property type="component" value="Unassembled WGS sequence"/>
</dbReference>
<name>A0ABW3ZU82_9BACI</name>
<organism evidence="2 3">
    <name type="scientific">Lentibacillus salinarum</name>
    <dbReference type="NCBI Taxonomy" id="446820"/>
    <lineage>
        <taxon>Bacteria</taxon>
        <taxon>Bacillati</taxon>
        <taxon>Bacillota</taxon>
        <taxon>Bacilli</taxon>
        <taxon>Bacillales</taxon>
        <taxon>Bacillaceae</taxon>
        <taxon>Lentibacillus</taxon>
    </lineage>
</organism>
<accession>A0ABW3ZU82</accession>
<sequence>MERREIIPTPLFLSDYKQLKKKFPSIRNEINNFEEFMQNPQNKLLGVPVPGLKNVNGNKVFKYRMPNKSANKGRSGGFRLIYYYMTSGNTIFLLTIYSKTHLEDIPSHVIDQIIKKYFDKV</sequence>
<keyword evidence="1" id="KW-0472">Membrane</keyword>
<proteinExistence type="predicted"/>
<evidence type="ECO:0000313" key="3">
    <source>
        <dbReference type="Proteomes" id="UP001597178"/>
    </source>
</evidence>
<evidence type="ECO:0000256" key="1">
    <source>
        <dbReference type="SAM" id="Phobius"/>
    </source>
</evidence>
<gene>
    <name evidence="2" type="ORF">ACFQ4A_09020</name>
</gene>
<evidence type="ECO:0008006" key="4">
    <source>
        <dbReference type="Google" id="ProtNLM"/>
    </source>
</evidence>
<keyword evidence="1" id="KW-0812">Transmembrane</keyword>
<keyword evidence="3" id="KW-1185">Reference proteome</keyword>
<dbReference type="RefSeq" id="WP_382399703.1">
    <property type="nucleotide sequence ID" value="NZ_JBHTNH010000019.1"/>
</dbReference>
<protein>
    <recommendedName>
        <fullName evidence="4">Addiction module toxin RelE</fullName>
    </recommendedName>
</protein>
<reference evidence="3" key="1">
    <citation type="journal article" date="2019" name="Int. J. Syst. Evol. Microbiol.">
        <title>The Global Catalogue of Microorganisms (GCM) 10K type strain sequencing project: providing services to taxonomists for standard genome sequencing and annotation.</title>
        <authorList>
            <consortium name="The Broad Institute Genomics Platform"/>
            <consortium name="The Broad Institute Genome Sequencing Center for Infectious Disease"/>
            <person name="Wu L."/>
            <person name="Ma J."/>
        </authorList>
    </citation>
    <scope>NUCLEOTIDE SEQUENCE [LARGE SCALE GENOMIC DNA]</scope>
    <source>
        <strain evidence="3">CCUG 54822</strain>
    </source>
</reference>
<dbReference type="EMBL" id="JBHTNH010000019">
    <property type="protein sequence ID" value="MFD1361794.1"/>
    <property type="molecule type" value="Genomic_DNA"/>
</dbReference>
<feature type="transmembrane region" description="Helical" evidence="1">
    <location>
        <begin position="80"/>
        <end position="98"/>
    </location>
</feature>
<evidence type="ECO:0000313" key="2">
    <source>
        <dbReference type="EMBL" id="MFD1361794.1"/>
    </source>
</evidence>
<keyword evidence="1" id="KW-1133">Transmembrane helix</keyword>